<keyword evidence="12 19" id="KW-1133">Transmembrane helix</keyword>
<keyword evidence="21" id="KW-1185">Reference proteome</keyword>
<comment type="catalytic activity">
    <reaction evidence="18 19">
        <text>alpha-ribazole 5'-phosphate + adenosylcob(III)inamide-GDP = adenosylcob(III)alamin 5'-phosphate + GMP + H(+)</text>
        <dbReference type="Rhea" id="RHEA:23560"/>
        <dbReference type="ChEBI" id="CHEBI:15378"/>
        <dbReference type="ChEBI" id="CHEBI:57918"/>
        <dbReference type="ChEBI" id="CHEBI:58115"/>
        <dbReference type="ChEBI" id="CHEBI:60487"/>
        <dbReference type="ChEBI" id="CHEBI:60493"/>
        <dbReference type="EC" id="2.7.8.26"/>
    </reaction>
</comment>
<dbReference type="PANTHER" id="PTHR34148:SF1">
    <property type="entry name" value="ADENOSYLCOBINAMIDE-GDP RIBAZOLETRANSFERASE"/>
    <property type="match status" value="1"/>
</dbReference>
<feature type="transmembrane region" description="Helical" evidence="19">
    <location>
        <begin position="142"/>
        <end position="163"/>
    </location>
</feature>
<evidence type="ECO:0000256" key="15">
    <source>
        <dbReference type="ARBA" id="ARBA00032605"/>
    </source>
</evidence>
<evidence type="ECO:0000256" key="6">
    <source>
        <dbReference type="ARBA" id="ARBA00015850"/>
    </source>
</evidence>
<evidence type="ECO:0000256" key="9">
    <source>
        <dbReference type="ARBA" id="ARBA00022679"/>
    </source>
</evidence>
<comment type="subcellular location">
    <subcellularLocation>
        <location evidence="2 19">Cell membrane</location>
        <topology evidence="2 19">Multi-pass membrane protein</topology>
    </subcellularLocation>
</comment>
<evidence type="ECO:0000256" key="11">
    <source>
        <dbReference type="ARBA" id="ARBA00022842"/>
    </source>
</evidence>
<keyword evidence="10 19" id="KW-0812">Transmembrane</keyword>
<dbReference type="EC" id="2.7.8.26" evidence="5 19"/>
<feature type="transmembrane region" description="Helical" evidence="19">
    <location>
        <begin position="208"/>
        <end position="227"/>
    </location>
</feature>
<dbReference type="Pfam" id="PF02654">
    <property type="entry name" value="CobS"/>
    <property type="match status" value="1"/>
</dbReference>
<evidence type="ECO:0000256" key="18">
    <source>
        <dbReference type="ARBA" id="ARBA00049504"/>
    </source>
</evidence>
<evidence type="ECO:0000256" key="10">
    <source>
        <dbReference type="ARBA" id="ARBA00022692"/>
    </source>
</evidence>
<evidence type="ECO:0000256" key="5">
    <source>
        <dbReference type="ARBA" id="ARBA00013200"/>
    </source>
</evidence>
<keyword evidence="13 19" id="KW-0472">Membrane</keyword>
<comment type="pathway">
    <text evidence="3 19">Cofactor biosynthesis; adenosylcobalamin biosynthesis; adenosylcobalamin from cob(II)yrinate a,c-diamide: step 7/7.</text>
</comment>
<feature type="transmembrane region" description="Helical" evidence="19">
    <location>
        <begin position="183"/>
        <end position="201"/>
    </location>
</feature>
<dbReference type="NCBIfam" id="TIGR00317">
    <property type="entry name" value="cobS"/>
    <property type="match status" value="1"/>
</dbReference>
<evidence type="ECO:0000313" key="20">
    <source>
        <dbReference type="EMBL" id="UOQ95404.1"/>
    </source>
</evidence>
<dbReference type="GO" id="GO:0051073">
    <property type="term" value="F:adenosylcobinamide-GDP ribazoletransferase activity"/>
    <property type="evidence" value="ECO:0007669"/>
    <property type="project" value="UniProtKB-EC"/>
</dbReference>
<evidence type="ECO:0000256" key="14">
    <source>
        <dbReference type="ARBA" id="ARBA00025228"/>
    </source>
</evidence>
<evidence type="ECO:0000256" key="7">
    <source>
        <dbReference type="ARBA" id="ARBA00022475"/>
    </source>
</evidence>
<evidence type="ECO:0000256" key="16">
    <source>
        <dbReference type="ARBA" id="ARBA00032853"/>
    </source>
</evidence>
<evidence type="ECO:0000256" key="17">
    <source>
        <dbReference type="ARBA" id="ARBA00048623"/>
    </source>
</evidence>
<dbReference type="InterPro" id="IPR003805">
    <property type="entry name" value="CobS"/>
</dbReference>
<evidence type="ECO:0000256" key="19">
    <source>
        <dbReference type="HAMAP-Rule" id="MF_00719"/>
    </source>
</evidence>
<comment type="function">
    <text evidence="14 19">Joins adenosylcobinamide-GDP and alpha-ribazole to generate adenosylcobalamin (Ado-cobalamin). Also synthesizes adenosylcobalamin 5'-phosphate from adenosylcobinamide-GDP and alpha-ribazole 5'-phosphate.</text>
</comment>
<feature type="transmembrane region" description="Helical" evidence="19">
    <location>
        <begin position="63"/>
        <end position="84"/>
    </location>
</feature>
<protein>
    <recommendedName>
        <fullName evidence="6 19">Adenosylcobinamide-GDP ribazoletransferase</fullName>
        <ecNumber evidence="5 19">2.7.8.26</ecNumber>
    </recommendedName>
    <alternativeName>
        <fullName evidence="16 19">Cobalamin synthase</fullName>
    </alternativeName>
    <alternativeName>
        <fullName evidence="15 19">Cobalamin-5'-phosphate synthase</fullName>
    </alternativeName>
</protein>
<organism evidence="20 21">
    <name type="scientific">Halobacillus shinanisalinarum</name>
    <dbReference type="NCBI Taxonomy" id="2932258"/>
    <lineage>
        <taxon>Bacteria</taxon>
        <taxon>Bacillati</taxon>
        <taxon>Bacillota</taxon>
        <taxon>Bacilli</taxon>
        <taxon>Bacillales</taxon>
        <taxon>Bacillaceae</taxon>
        <taxon>Halobacillus</taxon>
    </lineage>
</organism>
<keyword evidence="8 19" id="KW-0169">Cobalamin biosynthesis</keyword>
<proteinExistence type="inferred from homology"/>
<evidence type="ECO:0000256" key="1">
    <source>
        <dbReference type="ARBA" id="ARBA00001946"/>
    </source>
</evidence>
<evidence type="ECO:0000256" key="12">
    <source>
        <dbReference type="ARBA" id="ARBA00022989"/>
    </source>
</evidence>
<feature type="transmembrane region" description="Helical" evidence="19">
    <location>
        <begin position="112"/>
        <end position="130"/>
    </location>
</feature>
<dbReference type="EMBL" id="CP095074">
    <property type="protein sequence ID" value="UOQ95404.1"/>
    <property type="molecule type" value="Genomic_DNA"/>
</dbReference>
<feature type="transmembrane region" description="Helical" evidence="19">
    <location>
        <begin position="35"/>
        <end position="56"/>
    </location>
</feature>
<comment type="catalytic activity">
    <reaction evidence="17 19">
        <text>alpha-ribazole + adenosylcob(III)inamide-GDP = adenosylcob(III)alamin + GMP + H(+)</text>
        <dbReference type="Rhea" id="RHEA:16049"/>
        <dbReference type="ChEBI" id="CHEBI:10329"/>
        <dbReference type="ChEBI" id="CHEBI:15378"/>
        <dbReference type="ChEBI" id="CHEBI:18408"/>
        <dbReference type="ChEBI" id="CHEBI:58115"/>
        <dbReference type="ChEBI" id="CHEBI:60487"/>
        <dbReference type="EC" id="2.7.8.26"/>
    </reaction>
</comment>
<evidence type="ECO:0000256" key="2">
    <source>
        <dbReference type="ARBA" id="ARBA00004651"/>
    </source>
</evidence>
<accession>A0ABY4H516</accession>
<dbReference type="PANTHER" id="PTHR34148">
    <property type="entry name" value="ADENOSYLCOBINAMIDE-GDP RIBAZOLETRANSFERASE"/>
    <property type="match status" value="1"/>
</dbReference>
<evidence type="ECO:0000256" key="3">
    <source>
        <dbReference type="ARBA" id="ARBA00004663"/>
    </source>
</evidence>
<evidence type="ECO:0000256" key="8">
    <source>
        <dbReference type="ARBA" id="ARBA00022573"/>
    </source>
</evidence>
<dbReference type="RefSeq" id="WP_244755257.1">
    <property type="nucleotide sequence ID" value="NZ_CP095074.1"/>
</dbReference>
<keyword evidence="9 19" id="KW-0808">Transferase</keyword>
<gene>
    <name evidence="19 20" type="primary">cobS</name>
    <name evidence="20" type="ORF">MUO14_10985</name>
</gene>
<evidence type="ECO:0000256" key="13">
    <source>
        <dbReference type="ARBA" id="ARBA00023136"/>
    </source>
</evidence>
<sequence>MKNFGLGGLFALQFFSVFPIRKGIEPNTAVVRSCLMWLPILGLVIGGSNAFIFYGLSSLTTMSLVSLTVFALMIPAVWSGGLHLDGLMDTGDAFFSYQDQQKRLEVMQDPRTGAFGVLVLLAVLILRFVFMYESFLGNFSMLWFILLIPFLSRCVMVLMLGHAPSARQRGLSHFFKNHYSHSVTVWVLSLMLVVSIVMAFLSWSHFSVSLSAVLAAMIGIWGIRRWAVRSFGGITGDVCGATLEGMETYLWFIVWLCI</sequence>
<keyword evidence="7 19" id="KW-1003">Cell membrane</keyword>
<evidence type="ECO:0000313" key="21">
    <source>
        <dbReference type="Proteomes" id="UP000831880"/>
    </source>
</evidence>
<dbReference type="Proteomes" id="UP000831880">
    <property type="component" value="Chromosome"/>
</dbReference>
<keyword evidence="11 19" id="KW-0460">Magnesium</keyword>
<dbReference type="HAMAP" id="MF_00719">
    <property type="entry name" value="CobS"/>
    <property type="match status" value="1"/>
</dbReference>
<name>A0ABY4H516_9BACI</name>
<evidence type="ECO:0000256" key="4">
    <source>
        <dbReference type="ARBA" id="ARBA00010561"/>
    </source>
</evidence>
<comment type="similarity">
    <text evidence="4 19">Belongs to the CobS family.</text>
</comment>
<comment type="cofactor">
    <cofactor evidence="1 19">
        <name>Mg(2+)</name>
        <dbReference type="ChEBI" id="CHEBI:18420"/>
    </cofactor>
</comment>
<reference evidence="20 21" key="1">
    <citation type="submission" date="2022-04" db="EMBL/GenBank/DDBJ databases">
        <title>Halobacillus sp. isolated from saltern.</title>
        <authorList>
            <person name="Won M."/>
            <person name="Lee C.-M."/>
            <person name="Woen H.-Y."/>
            <person name="Kwon S.-W."/>
        </authorList>
    </citation>
    <scope>NUCLEOTIDE SEQUENCE [LARGE SCALE GENOMIC DNA]</scope>
    <source>
        <strain evidence="20 21">SSTM10-2</strain>
    </source>
</reference>